<evidence type="ECO:0000313" key="1">
    <source>
        <dbReference type="EMBL" id="VAW62976.1"/>
    </source>
</evidence>
<protein>
    <submittedName>
        <fullName evidence="1">Uncharacterized protein</fullName>
    </submittedName>
</protein>
<accession>A0A3B0Y3H4</accession>
<sequence>MVYCDDGNIPDMEIIASECSFRKKIFPIWKIYLTRRLKSTPTAEETLLTYDDILIF</sequence>
<proteinExistence type="predicted"/>
<dbReference type="EMBL" id="UOFJ01000086">
    <property type="protein sequence ID" value="VAW62976.1"/>
    <property type="molecule type" value="Genomic_DNA"/>
</dbReference>
<dbReference type="AlphaFoldDB" id="A0A3B0Y3H4"/>
<name>A0A3B0Y3H4_9ZZZZ</name>
<gene>
    <name evidence="1" type="ORF">MNBD_GAMMA10-658</name>
</gene>
<reference evidence="1" key="1">
    <citation type="submission" date="2018-06" db="EMBL/GenBank/DDBJ databases">
        <authorList>
            <person name="Zhirakovskaya E."/>
        </authorList>
    </citation>
    <scope>NUCLEOTIDE SEQUENCE</scope>
</reference>
<organism evidence="1">
    <name type="scientific">hydrothermal vent metagenome</name>
    <dbReference type="NCBI Taxonomy" id="652676"/>
    <lineage>
        <taxon>unclassified sequences</taxon>
        <taxon>metagenomes</taxon>
        <taxon>ecological metagenomes</taxon>
    </lineage>
</organism>